<evidence type="ECO:0000313" key="4">
    <source>
        <dbReference type="Proteomes" id="UP000247465"/>
    </source>
</evidence>
<protein>
    <recommendedName>
        <fullName evidence="2">ASPIC/UnbV domain-containing protein</fullName>
    </recommendedName>
</protein>
<accession>A0A2Z4AFU7</accession>
<dbReference type="Pfam" id="PF13517">
    <property type="entry name" value="FG-GAP_3"/>
    <property type="match status" value="3"/>
</dbReference>
<sequence length="752" mass="83596">MVCLLTGSGPPPQTEGHKKMVSLLSHIKARSRDENIWLGDREVRIKRRQLKELGPFATSDSRWRGNFEVGMLELRLGNEAQAIEHLRKSYELLPDVVHRLPKGWDNHNLFELGVAYLRMGETQNCCLRNNPESCILPIRNAGLHIDETGSRKAIEMFTELLSRPSIESNMQYKTQWLLNIAYMTVGGYPHDVPTAHRIPPKVFESEQPFAQFENIAMRVGLDSFNLYGSAVIDDFNGDGYLDVFTTTFDPNDRIHLFWNDQDGFFSDGSVQAGLADLYGGINAVQADYDNDGDIDLYVLRGAWMADGGRHPNSLIRNNGDRTFTDVTFEAGLGEVHYPTQTAAWADYDNDGDIDLYVGNEHSKGFAKKLYSGTEGSQRIEAPSQLFRNNGDGTFSDVAAEAGVENFRFVKGVVWGDYNNDRWPDLYTSSLGEPNRLYHNNGDGTFSDIAPLLGVTEPLASFPVWFWDFDNDGALDLYVPSYQGTKDAIGAVAATYLGLRVSIEMPRLYRGNGKYGFEEVAAARNLTKFLLPMGANFGDLDNDGYLDFYLGTGYPDYEALSPNVMYRNVNGESFADITTASGLGHLQKGHAIAFADLDNDGDQDVFEQMGGILPGDRYNDALFENPGFDNHWIAIRLVGTSSNRSAIGASIHIFVEQGDGNRSIYRHVNSGGSFGSNPLRQNIGLGQASGINRLEIKWPTSGLTQTFEDVPMDCFVQIVEGDDQLSTFELRKLQLGRLPEAAAQAKDVDTRLR</sequence>
<keyword evidence="1" id="KW-0732">Signal</keyword>
<dbReference type="EMBL" id="CP029803">
    <property type="protein sequence ID" value="AWT60455.1"/>
    <property type="molecule type" value="Genomic_DNA"/>
</dbReference>
<dbReference type="Pfam" id="PF07593">
    <property type="entry name" value="UnbV_ASPIC"/>
    <property type="match status" value="1"/>
</dbReference>
<name>A0A2Z4AFU7_9BACT</name>
<dbReference type="PANTHER" id="PTHR16026:SF0">
    <property type="entry name" value="CARTILAGE ACIDIC PROTEIN 1"/>
    <property type="match status" value="1"/>
</dbReference>
<proteinExistence type="predicted"/>
<gene>
    <name evidence="3" type="ORF">DF168_01669</name>
</gene>
<dbReference type="Proteomes" id="UP000247465">
    <property type="component" value="Chromosome"/>
</dbReference>
<reference evidence="3 4" key="1">
    <citation type="submission" date="2018-06" db="EMBL/GenBank/DDBJ databases">
        <title>Draft Genome Sequence of a Novel Marine Bacterium Related to the Verrucomicrobia.</title>
        <authorList>
            <person name="Vosseberg J."/>
            <person name="Martijn J."/>
            <person name="Ettema T.J.G."/>
        </authorList>
    </citation>
    <scope>NUCLEOTIDE SEQUENCE [LARGE SCALE GENOMIC DNA]</scope>
    <source>
        <strain evidence="3">TARA_B100001123</strain>
    </source>
</reference>
<organism evidence="3 4">
    <name type="scientific">Candidatus Moanibacter tarae</name>
    <dbReference type="NCBI Taxonomy" id="2200854"/>
    <lineage>
        <taxon>Bacteria</taxon>
        <taxon>Pseudomonadati</taxon>
        <taxon>Verrucomicrobiota</taxon>
        <taxon>Opitutia</taxon>
        <taxon>Puniceicoccales</taxon>
        <taxon>Puniceicoccales incertae sedis</taxon>
        <taxon>Candidatus Moanibacter</taxon>
    </lineage>
</organism>
<dbReference type="InterPro" id="IPR011519">
    <property type="entry name" value="UnbV_ASPIC"/>
</dbReference>
<dbReference type="InterPro" id="IPR028994">
    <property type="entry name" value="Integrin_alpha_N"/>
</dbReference>
<dbReference type="InterPro" id="IPR027039">
    <property type="entry name" value="Crtac1"/>
</dbReference>
<dbReference type="Gene3D" id="2.130.10.130">
    <property type="entry name" value="Integrin alpha, N-terminal"/>
    <property type="match status" value="1"/>
</dbReference>
<dbReference type="InterPro" id="IPR013517">
    <property type="entry name" value="FG-GAP"/>
</dbReference>
<feature type="domain" description="ASPIC/UnbV" evidence="2">
    <location>
        <begin position="645"/>
        <end position="712"/>
    </location>
</feature>
<evidence type="ECO:0000313" key="3">
    <source>
        <dbReference type="EMBL" id="AWT60455.1"/>
    </source>
</evidence>
<evidence type="ECO:0000259" key="2">
    <source>
        <dbReference type="Pfam" id="PF07593"/>
    </source>
</evidence>
<dbReference type="SUPFAM" id="SSF69318">
    <property type="entry name" value="Integrin alpha N-terminal domain"/>
    <property type="match status" value="1"/>
</dbReference>
<dbReference type="KEGG" id="mtar:DF168_01669"/>
<evidence type="ECO:0000256" key="1">
    <source>
        <dbReference type="ARBA" id="ARBA00022729"/>
    </source>
</evidence>
<dbReference type="AlphaFoldDB" id="A0A2Z4AFU7"/>
<dbReference type="PANTHER" id="PTHR16026">
    <property type="entry name" value="CARTILAGE ACIDIC PROTEIN 1"/>
    <property type="match status" value="1"/>
</dbReference>